<evidence type="ECO:0000313" key="4">
    <source>
        <dbReference type="Proteomes" id="UP000638648"/>
    </source>
</evidence>
<evidence type="ECO:0000256" key="1">
    <source>
        <dbReference type="SAM" id="MobiDB-lite"/>
    </source>
</evidence>
<dbReference type="InterPro" id="IPR058548">
    <property type="entry name" value="MlaB-like_STAS"/>
</dbReference>
<name>A0A927N9R9_9ACTN</name>
<evidence type="ECO:0000259" key="2">
    <source>
        <dbReference type="PROSITE" id="PS50801"/>
    </source>
</evidence>
<dbReference type="RefSeq" id="WP_202896911.1">
    <property type="nucleotide sequence ID" value="NZ_BAABJL010000084.1"/>
</dbReference>
<comment type="caution">
    <text evidence="3">The sequence shown here is derived from an EMBL/GenBank/DDBJ whole genome shotgun (WGS) entry which is preliminary data.</text>
</comment>
<dbReference type="Proteomes" id="UP000638648">
    <property type="component" value="Unassembled WGS sequence"/>
</dbReference>
<accession>A0A927N9R9</accession>
<dbReference type="EMBL" id="JADBEM010000001">
    <property type="protein sequence ID" value="MBE1612853.1"/>
    <property type="molecule type" value="Genomic_DNA"/>
</dbReference>
<keyword evidence="4" id="KW-1185">Reference proteome</keyword>
<feature type="compositionally biased region" description="Basic and acidic residues" evidence="1">
    <location>
        <begin position="140"/>
        <end position="165"/>
    </location>
</feature>
<dbReference type="InterPro" id="IPR036513">
    <property type="entry name" value="STAS_dom_sf"/>
</dbReference>
<dbReference type="AlphaFoldDB" id="A0A927N9R9"/>
<dbReference type="InterPro" id="IPR002645">
    <property type="entry name" value="STAS_dom"/>
</dbReference>
<feature type="region of interest" description="Disordered" evidence="1">
    <location>
        <begin position="134"/>
        <end position="165"/>
    </location>
</feature>
<dbReference type="SUPFAM" id="SSF52091">
    <property type="entry name" value="SpoIIaa-like"/>
    <property type="match status" value="1"/>
</dbReference>
<dbReference type="PROSITE" id="PS50801">
    <property type="entry name" value="STAS"/>
    <property type="match status" value="1"/>
</dbReference>
<protein>
    <submittedName>
        <fullName evidence="3">ABC-type transporter Mla MlaB component</fullName>
    </submittedName>
</protein>
<sequence>MRPVCRPRSPAEATVMFLSLPGRIDRTDIPHLCERLRVLVRAEVPRARDIENLDPRGGAVGVQQSGPERGADAGWVVCDVSALTEPDAAAVEALARLQLTARRLGCRIRLRGACPRLQDLLALVGLADVVPLLPPASGVEPERQAEQREPTGDVQERVEPDDPPA</sequence>
<proteinExistence type="predicted"/>
<evidence type="ECO:0000313" key="3">
    <source>
        <dbReference type="EMBL" id="MBE1612853.1"/>
    </source>
</evidence>
<dbReference type="Pfam" id="PF13466">
    <property type="entry name" value="STAS_2"/>
    <property type="match status" value="1"/>
</dbReference>
<feature type="domain" description="STAS" evidence="2">
    <location>
        <begin position="15"/>
        <end position="130"/>
    </location>
</feature>
<dbReference type="Gene3D" id="3.30.750.24">
    <property type="entry name" value="STAS domain"/>
    <property type="match status" value="1"/>
</dbReference>
<reference evidence="3" key="1">
    <citation type="submission" date="2020-10" db="EMBL/GenBank/DDBJ databases">
        <title>Sequencing the genomes of 1000 actinobacteria strains.</title>
        <authorList>
            <person name="Klenk H.-P."/>
        </authorList>
    </citation>
    <scope>NUCLEOTIDE SEQUENCE</scope>
    <source>
        <strain evidence="3">DSM 45354</strain>
    </source>
</reference>
<organism evidence="3 4">
    <name type="scientific">Actinopolymorpha pittospori</name>
    <dbReference type="NCBI Taxonomy" id="648752"/>
    <lineage>
        <taxon>Bacteria</taxon>
        <taxon>Bacillati</taxon>
        <taxon>Actinomycetota</taxon>
        <taxon>Actinomycetes</taxon>
        <taxon>Propionibacteriales</taxon>
        <taxon>Actinopolymorphaceae</taxon>
        <taxon>Actinopolymorpha</taxon>
    </lineage>
</organism>
<gene>
    <name evidence="3" type="ORF">HEB94_009701</name>
</gene>